<dbReference type="CDD" id="cd00685">
    <property type="entry name" value="Trans_IPPS_HT"/>
    <property type="match status" value="1"/>
</dbReference>
<keyword evidence="6" id="KW-0414">Isoprene biosynthesis</keyword>
<dbReference type="NCBIfam" id="NF045485">
    <property type="entry name" value="FPPsyn"/>
    <property type="match status" value="1"/>
</dbReference>
<dbReference type="PANTHER" id="PTHR43281">
    <property type="entry name" value="FARNESYL DIPHOSPHATE SYNTHASE"/>
    <property type="match status" value="1"/>
</dbReference>
<sequence length="304" mass="32588">MGLKLAGDSILSQGLQRIQREIDDAFDSLLPVPEDNSARLVEAMRYAAIGGGKRVRPMLVATVAEMYGASRASAVYAGCALEAIHVYSLIHDDLPCMDDDDLRHGKATLHKEFDEATAVLAGDSLHDLAFEILGGRKVSEDPFVRAELVHALASASGHKGMAGGQMMDIVAETEGKDFDLHTITRLQQLKTGALLGAAVEMGAIIGKVPEEGRGHLRAYARDIGLAFQIADDLLDEEGDEEKAGKALRKDADMGKATFVSLMGVEDARAQAHALAQQAIGHLAQHGKEADLLRALATFIVERDR</sequence>
<evidence type="ECO:0000256" key="3">
    <source>
        <dbReference type="ARBA" id="ARBA00022679"/>
    </source>
</evidence>
<protein>
    <submittedName>
        <fullName evidence="8">Polyprenyl synthetase family protein</fullName>
    </submittedName>
</protein>
<dbReference type="InterPro" id="IPR008949">
    <property type="entry name" value="Isoprenoid_synthase_dom_sf"/>
</dbReference>
<evidence type="ECO:0000256" key="4">
    <source>
        <dbReference type="ARBA" id="ARBA00022723"/>
    </source>
</evidence>
<evidence type="ECO:0000256" key="6">
    <source>
        <dbReference type="ARBA" id="ARBA00023229"/>
    </source>
</evidence>
<organism evidence="8 9">
    <name type="scientific">Aurantiacibacter sediminis</name>
    <dbReference type="NCBI Taxonomy" id="2793064"/>
    <lineage>
        <taxon>Bacteria</taxon>
        <taxon>Pseudomonadati</taxon>
        <taxon>Pseudomonadota</taxon>
        <taxon>Alphaproteobacteria</taxon>
        <taxon>Sphingomonadales</taxon>
        <taxon>Erythrobacteraceae</taxon>
        <taxon>Aurantiacibacter</taxon>
    </lineage>
</organism>
<evidence type="ECO:0000256" key="7">
    <source>
        <dbReference type="RuleBase" id="RU004466"/>
    </source>
</evidence>
<dbReference type="PROSITE" id="PS00444">
    <property type="entry name" value="POLYPRENYL_SYNTHASE_2"/>
    <property type="match status" value="1"/>
</dbReference>
<comment type="similarity">
    <text evidence="2 7">Belongs to the FPP/GGPP synthase family.</text>
</comment>
<comment type="cofactor">
    <cofactor evidence="1">
        <name>Mg(2+)</name>
        <dbReference type="ChEBI" id="CHEBI:18420"/>
    </cofactor>
</comment>
<evidence type="ECO:0000256" key="2">
    <source>
        <dbReference type="ARBA" id="ARBA00006706"/>
    </source>
</evidence>
<dbReference type="Proteomes" id="UP000602442">
    <property type="component" value="Unassembled WGS sequence"/>
</dbReference>
<reference evidence="8 9" key="1">
    <citation type="submission" date="2020-11" db="EMBL/GenBank/DDBJ databases">
        <title>Erythrobacter sediminis sp. nov., a marine bacterium from a tidal flat of Garorim Bay.</title>
        <authorList>
            <person name="Kim D."/>
            <person name="Yoo Y."/>
            <person name="Kim J.-J."/>
        </authorList>
    </citation>
    <scope>NUCLEOTIDE SEQUENCE [LARGE SCALE GENOMIC DNA]</scope>
    <source>
        <strain evidence="8 9">JGD-13</strain>
    </source>
</reference>
<keyword evidence="5" id="KW-0460">Magnesium</keyword>
<dbReference type="InterPro" id="IPR053378">
    <property type="entry name" value="Prenyl_diphosphate_synthase"/>
</dbReference>
<dbReference type="Gene3D" id="1.10.600.10">
    <property type="entry name" value="Farnesyl Diphosphate Synthase"/>
    <property type="match status" value="1"/>
</dbReference>
<keyword evidence="3 7" id="KW-0808">Transferase</keyword>
<comment type="caution">
    <text evidence="8">The sequence shown here is derived from an EMBL/GenBank/DDBJ whole genome shotgun (WGS) entry which is preliminary data.</text>
</comment>
<keyword evidence="4" id="KW-0479">Metal-binding</keyword>
<dbReference type="SFLD" id="SFLDG01017">
    <property type="entry name" value="Polyprenyl_Transferase_Like"/>
    <property type="match status" value="1"/>
</dbReference>
<gene>
    <name evidence="8" type="ORF">I5L03_08035</name>
</gene>
<dbReference type="EMBL" id="JAEANY010000002">
    <property type="protein sequence ID" value="MBH5322532.1"/>
    <property type="molecule type" value="Genomic_DNA"/>
</dbReference>
<dbReference type="SFLD" id="SFLDS00005">
    <property type="entry name" value="Isoprenoid_Synthase_Type_I"/>
    <property type="match status" value="1"/>
</dbReference>
<dbReference type="SUPFAM" id="SSF48576">
    <property type="entry name" value="Terpenoid synthases"/>
    <property type="match status" value="1"/>
</dbReference>
<dbReference type="InterPro" id="IPR000092">
    <property type="entry name" value="Polyprenyl_synt"/>
</dbReference>
<evidence type="ECO:0000256" key="1">
    <source>
        <dbReference type="ARBA" id="ARBA00001946"/>
    </source>
</evidence>
<accession>A0ABS0N3K0</accession>
<dbReference type="PANTHER" id="PTHR43281:SF1">
    <property type="entry name" value="FARNESYL DIPHOSPHATE SYNTHASE"/>
    <property type="match status" value="1"/>
</dbReference>
<keyword evidence="9" id="KW-1185">Reference proteome</keyword>
<name>A0ABS0N3K0_9SPHN</name>
<evidence type="ECO:0000256" key="5">
    <source>
        <dbReference type="ARBA" id="ARBA00022842"/>
    </source>
</evidence>
<dbReference type="InterPro" id="IPR033749">
    <property type="entry name" value="Polyprenyl_synt_CS"/>
</dbReference>
<proteinExistence type="inferred from homology"/>
<dbReference type="RefSeq" id="WP_197921221.1">
    <property type="nucleotide sequence ID" value="NZ_CAWPTA010000007.1"/>
</dbReference>
<evidence type="ECO:0000313" key="8">
    <source>
        <dbReference type="EMBL" id="MBH5322532.1"/>
    </source>
</evidence>
<evidence type="ECO:0000313" key="9">
    <source>
        <dbReference type="Proteomes" id="UP000602442"/>
    </source>
</evidence>
<dbReference type="Pfam" id="PF00348">
    <property type="entry name" value="polyprenyl_synt"/>
    <property type="match status" value="1"/>
</dbReference>